<dbReference type="InterPro" id="IPR011711">
    <property type="entry name" value="GntR_C"/>
</dbReference>
<keyword evidence="2" id="KW-0238">DNA-binding</keyword>
<sequence>MAFKSESAADRAYRVLRQAATDGRLPTDRKVTEDGLARMLGLSRTPVRAAVGRLLIEGFLQRRAGRGLWCVMPTRAEMQEIFDIRVRLESYAAARAAERASPDHRAQLVASAHRMSELVGLLREGQDPALVSKIQDENALFHGTIMRAAHAPRLELLLSSTVDLAFVSLTLQRYSLRQRVRSAGHHHEIAEAISAGMSDWAGRTMEAHILAAAGTFLRDPLSDGGS</sequence>
<protein>
    <submittedName>
        <fullName evidence="5">GntR family transcriptional regulator</fullName>
    </submittedName>
</protein>
<evidence type="ECO:0000313" key="5">
    <source>
        <dbReference type="EMBL" id="MFC0199021.1"/>
    </source>
</evidence>
<evidence type="ECO:0000259" key="4">
    <source>
        <dbReference type="PROSITE" id="PS50949"/>
    </source>
</evidence>
<dbReference type="Gene3D" id="1.20.120.530">
    <property type="entry name" value="GntR ligand-binding domain-like"/>
    <property type="match status" value="1"/>
</dbReference>
<dbReference type="RefSeq" id="WP_265508655.1">
    <property type="nucleotide sequence ID" value="NZ_JAOTBE010000096.1"/>
</dbReference>
<dbReference type="SMART" id="SM00895">
    <property type="entry name" value="FCD"/>
    <property type="match status" value="1"/>
</dbReference>
<comment type="caution">
    <text evidence="5">The sequence shown here is derived from an EMBL/GenBank/DDBJ whole genome shotgun (WGS) entry which is preliminary data.</text>
</comment>
<accession>A0ABV6CE70</accession>
<proteinExistence type="predicted"/>
<gene>
    <name evidence="5" type="ORF">ACFFIZ_01350</name>
</gene>
<dbReference type="InterPro" id="IPR036388">
    <property type="entry name" value="WH-like_DNA-bd_sf"/>
</dbReference>
<dbReference type="PROSITE" id="PS50949">
    <property type="entry name" value="HTH_GNTR"/>
    <property type="match status" value="1"/>
</dbReference>
<organism evidence="5 6">
    <name type="scientific">Paracoccus rhizosphaerae</name>
    <dbReference type="NCBI Taxonomy" id="1133347"/>
    <lineage>
        <taxon>Bacteria</taxon>
        <taxon>Pseudomonadati</taxon>
        <taxon>Pseudomonadota</taxon>
        <taxon>Alphaproteobacteria</taxon>
        <taxon>Rhodobacterales</taxon>
        <taxon>Paracoccaceae</taxon>
        <taxon>Paracoccus</taxon>
    </lineage>
</organism>
<dbReference type="SUPFAM" id="SSF46785">
    <property type="entry name" value="Winged helix' DNA-binding domain"/>
    <property type="match status" value="1"/>
</dbReference>
<keyword evidence="1" id="KW-0805">Transcription regulation</keyword>
<dbReference type="SUPFAM" id="SSF48008">
    <property type="entry name" value="GntR ligand-binding domain-like"/>
    <property type="match status" value="1"/>
</dbReference>
<dbReference type="Proteomes" id="UP001589795">
    <property type="component" value="Unassembled WGS sequence"/>
</dbReference>
<dbReference type="InterPro" id="IPR036390">
    <property type="entry name" value="WH_DNA-bd_sf"/>
</dbReference>
<evidence type="ECO:0000256" key="3">
    <source>
        <dbReference type="ARBA" id="ARBA00023163"/>
    </source>
</evidence>
<dbReference type="Gene3D" id="1.10.10.10">
    <property type="entry name" value="Winged helix-like DNA-binding domain superfamily/Winged helix DNA-binding domain"/>
    <property type="match status" value="1"/>
</dbReference>
<feature type="domain" description="HTH gntR-type" evidence="4">
    <location>
        <begin position="6"/>
        <end position="73"/>
    </location>
</feature>
<keyword evidence="3" id="KW-0804">Transcription</keyword>
<dbReference type="Pfam" id="PF00392">
    <property type="entry name" value="GntR"/>
    <property type="match status" value="1"/>
</dbReference>
<keyword evidence="6" id="KW-1185">Reference proteome</keyword>
<dbReference type="InterPro" id="IPR008920">
    <property type="entry name" value="TF_FadR/GntR_C"/>
</dbReference>
<dbReference type="EMBL" id="JBHLWQ010000015">
    <property type="protein sequence ID" value="MFC0199021.1"/>
    <property type="molecule type" value="Genomic_DNA"/>
</dbReference>
<dbReference type="Pfam" id="PF07729">
    <property type="entry name" value="FCD"/>
    <property type="match status" value="1"/>
</dbReference>
<evidence type="ECO:0000256" key="1">
    <source>
        <dbReference type="ARBA" id="ARBA00023015"/>
    </source>
</evidence>
<dbReference type="PANTHER" id="PTHR43537:SF24">
    <property type="entry name" value="GLUCONATE OPERON TRANSCRIPTIONAL REPRESSOR"/>
    <property type="match status" value="1"/>
</dbReference>
<reference evidence="5 6" key="1">
    <citation type="submission" date="2024-09" db="EMBL/GenBank/DDBJ databases">
        <authorList>
            <person name="Sun Q."/>
            <person name="Mori K."/>
        </authorList>
    </citation>
    <scope>NUCLEOTIDE SEQUENCE [LARGE SCALE GENOMIC DNA]</scope>
    <source>
        <strain evidence="5 6">CCM 7904</strain>
    </source>
</reference>
<dbReference type="PANTHER" id="PTHR43537">
    <property type="entry name" value="TRANSCRIPTIONAL REGULATOR, GNTR FAMILY"/>
    <property type="match status" value="1"/>
</dbReference>
<evidence type="ECO:0000256" key="2">
    <source>
        <dbReference type="ARBA" id="ARBA00023125"/>
    </source>
</evidence>
<evidence type="ECO:0000313" key="6">
    <source>
        <dbReference type="Proteomes" id="UP001589795"/>
    </source>
</evidence>
<name>A0ABV6CE70_9RHOB</name>
<dbReference type="InterPro" id="IPR000524">
    <property type="entry name" value="Tscrpt_reg_HTH_GntR"/>
</dbReference>